<evidence type="ECO:0000313" key="2">
    <source>
        <dbReference type="EMBL" id="KAF0742720.1"/>
    </source>
</evidence>
<comment type="caution">
    <text evidence="2">The sequence shown here is derived from an EMBL/GenBank/DDBJ whole genome shotgun (WGS) entry which is preliminary data.</text>
</comment>
<keyword evidence="3" id="KW-1185">Reference proteome</keyword>
<accession>A0A6G0XQX7</accession>
<feature type="region of interest" description="Disordered" evidence="1">
    <location>
        <begin position="1"/>
        <end position="20"/>
    </location>
</feature>
<dbReference type="EMBL" id="VJMJ01000025">
    <property type="protein sequence ID" value="KAF0742720.1"/>
    <property type="molecule type" value="Genomic_DNA"/>
</dbReference>
<organism evidence="2 3">
    <name type="scientific">Aphanomyces euteiches</name>
    <dbReference type="NCBI Taxonomy" id="100861"/>
    <lineage>
        <taxon>Eukaryota</taxon>
        <taxon>Sar</taxon>
        <taxon>Stramenopiles</taxon>
        <taxon>Oomycota</taxon>
        <taxon>Saprolegniomycetes</taxon>
        <taxon>Saprolegniales</taxon>
        <taxon>Verrucalvaceae</taxon>
        <taxon>Aphanomyces</taxon>
    </lineage>
</organism>
<dbReference type="Proteomes" id="UP000481153">
    <property type="component" value="Unassembled WGS sequence"/>
</dbReference>
<protein>
    <submittedName>
        <fullName evidence="2">Uncharacterized protein</fullName>
    </submittedName>
</protein>
<gene>
    <name evidence="2" type="ORF">Ae201684_002420</name>
</gene>
<feature type="compositionally biased region" description="Basic and acidic residues" evidence="1">
    <location>
        <begin position="1"/>
        <end position="11"/>
    </location>
</feature>
<name>A0A6G0XQX7_9STRA</name>
<sequence>MTASKHIDKAESPSQSKLSSKLYRSRQFFGSESISFWCTWCMDAALGRGNSSQKPSYPKGLPDHEVFHFGKQVDNSTPTKNEHPLMQSLSLGNFYWPKSAETAQVAPKRSYIPFDLCLAFLHSTLGS</sequence>
<reference evidence="2 3" key="1">
    <citation type="submission" date="2019-07" db="EMBL/GenBank/DDBJ databases">
        <title>Genomics analysis of Aphanomyces spp. identifies a new class of oomycete effector associated with host adaptation.</title>
        <authorList>
            <person name="Gaulin E."/>
        </authorList>
    </citation>
    <scope>NUCLEOTIDE SEQUENCE [LARGE SCALE GENOMIC DNA]</scope>
    <source>
        <strain evidence="2 3">ATCC 201684</strain>
    </source>
</reference>
<evidence type="ECO:0000313" key="3">
    <source>
        <dbReference type="Proteomes" id="UP000481153"/>
    </source>
</evidence>
<proteinExistence type="predicted"/>
<evidence type="ECO:0000256" key="1">
    <source>
        <dbReference type="SAM" id="MobiDB-lite"/>
    </source>
</evidence>
<dbReference type="AlphaFoldDB" id="A0A6G0XQX7"/>